<proteinExistence type="predicted"/>
<dbReference type="AlphaFoldDB" id="W4L305"/>
<keyword evidence="2" id="KW-1185">Reference proteome</keyword>
<reference evidence="1 2" key="1">
    <citation type="journal article" date="2014" name="Nature">
        <title>An environmental bacterial taxon with a large and distinct metabolic repertoire.</title>
        <authorList>
            <person name="Wilson M.C."/>
            <person name="Mori T."/>
            <person name="Ruckert C."/>
            <person name="Uria A.R."/>
            <person name="Helf M.J."/>
            <person name="Takada K."/>
            <person name="Gernert C."/>
            <person name="Steffens U.A."/>
            <person name="Heycke N."/>
            <person name="Schmitt S."/>
            <person name="Rinke C."/>
            <person name="Helfrich E.J."/>
            <person name="Brachmann A.O."/>
            <person name="Gurgui C."/>
            <person name="Wakimoto T."/>
            <person name="Kracht M."/>
            <person name="Crusemann M."/>
            <person name="Hentschel U."/>
            <person name="Abe I."/>
            <person name="Matsunaga S."/>
            <person name="Kalinowski J."/>
            <person name="Takeyama H."/>
            <person name="Piel J."/>
        </authorList>
    </citation>
    <scope>NUCLEOTIDE SEQUENCE [LARGE SCALE GENOMIC DNA]</scope>
    <source>
        <strain evidence="2">TSY2</strain>
    </source>
</reference>
<dbReference type="HOGENOM" id="CLU_3395673_0_0_7"/>
<evidence type="ECO:0000313" key="2">
    <source>
        <dbReference type="Proteomes" id="UP000019140"/>
    </source>
</evidence>
<organism evidence="1 2">
    <name type="scientific">Candidatus Entotheonella gemina</name>
    <dbReference type="NCBI Taxonomy" id="1429439"/>
    <lineage>
        <taxon>Bacteria</taxon>
        <taxon>Pseudomonadati</taxon>
        <taxon>Nitrospinota/Tectimicrobiota group</taxon>
        <taxon>Candidatus Tectimicrobiota</taxon>
        <taxon>Candidatus Entotheonellia</taxon>
        <taxon>Candidatus Entotheonellales</taxon>
        <taxon>Candidatus Entotheonellaceae</taxon>
        <taxon>Candidatus Entotheonella</taxon>
    </lineage>
</organism>
<name>W4L305_9BACT</name>
<sequence length="31" mass="3479">MAGNLPANRAVTGMQWLPMFERSSSHQSAFR</sequence>
<comment type="caution">
    <text evidence="1">The sequence shown here is derived from an EMBL/GenBank/DDBJ whole genome shotgun (WGS) entry which is preliminary data.</text>
</comment>
<dbReference type="Proteomes" id="UP000019140">
    <property type="component" value="Unassembled WGS sequence"/>
</dbReference>
<accession>W4L305</accession>
<evidence type="ECO:0000313" key="1">
    <source>
        <dbReference type="EMBL" id="ETW92478.1"/>
    </source>
</evidence>
<protein>
    <submittedName>
        <fullName evidence="1">Uncharacterized protein</fullName>
    </submittedName>
</protein>
<gene>
    <name evidence="1" type="ORF">ETSY2_53330</name>
</gene>
<dbReference type="EMBL" id="AZHX01002892">
    <property type="protein sequence ID" value="ETW92478.1"/>
    <property type="molecule type" value="Genomic_DNA"/>
</dbReference>